<evidence type="ECO:0008006" key="14">
    <source>
        <dbReference type="Google" id="ProtNLM"/>
    </source>
</evidence>
<evidence type="ECO:0000256" key="5">
    <source>
        <dbReference type="ARBA" id="ARBA00022840"/>
    </source>
</evidence>
<dbReference type="GO" id="GO:0000155">
    <property type="term" value="F:phosphorelay sensor kinase activity"/>
    <property type="evidence" value="ECO:0007669"/>
    <property type="project" value="InterPro"/>
</dbReference>
<keyword evidence="5" id="KW-0067">ATP-binding</keyword>
<dbReference type="Gene3D" id="1.10.287.130">
    <property type="match status" value="1"/>
</dbReference>
<dbReference type="InterPro" id="IPR005467">
    <property type="entry name" value="His_kinase_dom"/>
</dbReference>
<dbReference type="SUPFAM" id="SSF55874">
    <property type="entry name" value="ATPase domain of HSP90 chaperone/DNA topoisomerase II/histidine kinase"/>
    <property type="match status" value="1"/>
</dbReference>
<dbReference type="KEGG" id="psco:LY89DRAFT_789271"/>
<dbReference type="PROSITE" id="PS50046">
    <property type="entry name" value="PHYTOCHROME_2"/>
    <property type="match status" value="1"/>
</dbReference>
<evidence type="ECO:0000259" key="9">
    <source>
        <dbReference type="PROSITE" id="PS50046"/>
    </source>
</evidence>
<dbReference type="InterPro" id="IPR001789">
    <property type="entry name" value="Sig_transdc_resp-reg_receiver"/>
</dbReference>
<dbReference type="GeneID" id="28832960"/>
<protein>
    <recommendedName>
        <fullName evidence="14">Phytochrome</fullName>
    </recommendedName>
</protein>
<feature type="compositionally biased region" description="Polar residues" evidence="8">
    <location>
        <begin position="885"/>
        <end position="897"/>
    </location>
</feature>
<dbReference type="InterPro" id="IPR003661">
    <property type="entry name" value="HisK_dim/P_dom"/>
</dbReference>
<keyword evidence="1 7" id="KW-0597">Phosphoprotein</keyword>
<dbReference type="InterPro" id="IPR029016">
    <property type="entry name" value="GAF-like_dom_sf"/>
</dbReference>
<evidence type="ECO:0000256" key="7">
    <source>
        <dbReference type="PROSITE-ProRule" id="PRU00169"/>
    </source>
</evidence>
<keyword evidence="13" id="KW-1185">Reference proteome</keyword>
<name>A0A132B6I6_MOLSC</name>
<evidence type="ECO:0000256" key="3">
    <source>
        <dbReference type="ARBA" id="ARBA00022741"/>
    </source>
</evidence>
<dbReference type="InterPro" id="IPR003018">
    <property type="entry name" value="GAF"/>
</dbReference>
<dbReference type="InterPro" id="IPR004358">
    <property type="entry name" value="Sig_transdc_His_kin-like_C"/>
</dbReference>
<evidence type="ECO:0000259" key="10">
    <source>
        <dbReference type="PROSITE" id="PS50109"/>
    </source>
</evidence>
<dbReference type="InterPro" id="IPR036097">
    <property type="entry name" value="HisK_dim/P_sf"/>
</dbReference>
<dbReference type="SUPFAM" id="SSF47384">
    <property type="entry name" value="Homodimeric domain of signal transducing histidine kinase"/>
    <property type="match status" value="1"/>
</dbReference>
<dbReference type="SUPFAM" id="SSF52172">
    <property type="entry name" value="CheY-like"/>
    <property type="match status" value="1"/>
</dbReference>
<dbReference type="EMBL" id="KQ947437">
    <property type="protein sequence ID" value="KUJ08015.1"/>
    <property type="molecule type" value="Genomic_DNA"/>
</dbReference>
<dbReference type="CDD" id="cd17546">
    <property type="entry name" value="REC_hyHK_CKI1_RcsC-like"/>
    <property type="match status" value="1"/>
</dbReference>
<dbReference type="Gene3D" id="3.30.565.10">
    <property type="entry name" value="Histidine kinase-like ATPase, C-terminal domain"/>
    <property type="match status" value="1"/>
</dbReference>
<dbReference type="SMART" id="SM00065">
    <property type="entry name" value="GAF"/>
    <property type="match status" value="1"/>
</dbReference>
<dbReference type="SMART" id="SM00388">
    <property type="entry name" value="HisKA"/>
    <property type="match status" value="1"/>
</dbReference>
<keyword evidence="3" id="KW-0547">Nucleotide-binding</keyword>
<evidence type="ECO:0000256" key="4">
    <source>
        <dbReference type="ARBA" id="ARBA00022777"/>
    </source>
</evidence>
<evidence type="ECO:0000256" key="1">
    <source>
        <dbReference type="ARBA" id="ARBA00022553"/>
    </source>
</evidence>
<evidence type="ECO:0000259" key="11">
    <source>
        <dbReference type="PROSITE" id="PS50110"/>
    </source>
</evidence>
<organism evidence="12 13">
    <name type="scientific">Mollisia scopiformis</name>
    <name type="common">Conifer needle endophyte fungus</name>
    <name type="synonym">Phialocephala scopiformis</name>
    <dbReference type="NCBI Taxonomy" id="149040"/>
    <lineage>
        <taxon>Eukaryota</taxon>
        <taxon>Fungi</taxon>
        <taxon>Dikarya</taxon>
        <taxon>Ascomycota</taxon>
        <taxon>Pezizomycotina</taxon>
        <taxon>Leotiomycetes</taxon>
        <taxon>Helotiales</taxon>
        <taxon>Mollisiaceae</taxon>
        <taxon>Mollisia</taxon>
    </lineage>
</organism>
<evidence type="ECO:0000256" key="6">
    <source>
        <dbReference type="ARBA" id="ARBA00023012"/>
    </source>
</evidence>
<proteinExistence type="predicted"/>
<dbReference type="Pfam" id="PF00072">
    <property type="entry name" value="Response_reg"/>
    <property type="match status" value="1"/>
</dbReference>
<dbReference type="CDD" id="cd00082">
    <property type="entry name" value="HisKA"/>
    <property type="match status" value="1"/>
</dbReference>
<reference evidence="12 13" key="1">
    <citation type="submission" date="2015-10" db="EMBL/GenBank/DDBJ databases">
        <title>Full genome of DAOMC 229536 Phialocephala scopiformis, a fungal endophyte of spruce producing the potent anti-insectan compound rugulosin.</title>
        <authorList>
            <consortium name="DOE Joint Genome Institute"/>
            <person name="Walker A.K."/>
            <person name="Frasz S.L."/>
            <person name="Seifert K.A."/>
            <person name="Miller J.D."/>
            <person name="Mondo S.J."/>
            <person name="Labutti K."/>
            <person name="Lipzen A."/>
            <person name="Dockter R."/>
            <person name="Kennedy M."/>
            <person name="Grigoriev I.V."/>
            <person name="Spatafora J.W."/>
        </authorList>
    </citation>
    <scope>NUCLEOTIDE SEQUENCE [LARGE SCALE GENOMIC DNA]</scope>
    <source>
        <strain evidence="12 13">CBS 120377</strain>
    </source>
</reference>
<sequence length="1051" mass="116856">MASQETDQSELTTEFATAKGLTAGATAVAQPENPSKNSQLRQYLLPNYQNRSIPRASGTTQTGLPTSLAVTTTRRHPLPPPVKGSIGATEADFFVIRIVSENTQSVTGIEPDALFQQRCFTDFLTPPEKTEFIIRARAFYADTSRSDPDVFSISLSPLDGASRRLFCAMHLNKESDLIVCEFELDRDFILPEQMPNSGFPPEPIQIIHNEATDDELLLPRTRRSKPLHSLQIARSSARQLTLVDSFQILLEIQAQLSSAPDLKVLGDAIVGLVHDLTGFHRVMIYQFDDTTAGAVVGEYVDPRASKDLYRGLHFPAADIPKQARELYMINTIRMLYNREEPTARLICRTFDDSKTPLNLQHSYLRAMSPIHLKYLANMGVQASMSISLIADNKLWGLISCHNYGPASGIHVSLATREICRGLGNVASSNIQKLIYSSRIEARRPLSNAPPKSSPFTYITSSTTDLLNMFGADFGFLVIKGEARTIGNLFSNSEAIVLLQYIRQRAQPLIYYSHAIGKDLPDLHYAPGFSMISYSFVVAGTDYLEPRSSFKRWSETVVGTSREWTVDEVESAAVLTTLYGRFIEVWRQKEATVQRNRMTRLLIRNARHEVRTPLNSIINYLKVALEEELDERARFHLQRSLQASKSLLFVVNDLLHLTEAEGADFQVHEDNVDLRSMLSEVIATFKDESVRRDLRIKLEDDKAVPQLVRCDPGALRQVASNLLSNSLQSTVNGEISIGLEHVQTTEANSVIKISFTDNGIGLSESQLDGIFKDFEQILDEEGEEKTQTGEQILPEKKMGPQIGLGLATVARFVRLQTGQISMSSEGQGKGTNVSITIPFRKALSGDFSRKQFSEDIALPTPTSGPQSSKTPKTSGSASSSLTQASVIDTATSPVSPGTATDRYPFPISPVNNDRPKFNVLVAEDNPLNSRLLETRLKRRGHSVRIAVDGKACVDAFKSSPHEFDFILMDIQLSPRVVPYARIPIIAVSASLSEQRVHEYVEIGFDGWILKPIDFKRLEAILIAVEDEKTREILLYGAGNWEKGGWFKVKSEV</sequence>
<dbReference type="Proteomes" id="UP000070700">
    <property type="component" value="Unassembled WGS sequence"/>
</dbReference>
<evidence type="ECO:0000313" key="13">
    <source>
        <dbReference type="Proteomes" id="UP000070700"/>
    </source>
</evidence>
<dbReference type="Pfam" id="PF01590">
    <property type="entry name" value="GAF"/>
    <property type="match status" value="1"/>
</dbReference>
<dbReference type="AlphaFoldDB" id="A0A132B6I6"/>
<dbReference type="RefSeq" id="XP_018062370.1">
    <property type="nucleotide sequence ID" value="XM_018223234.1"/>
</dbReference>
<dbReference type="SMART" id="SM00387">
    <property type="entry name" value="HATPase_c"/>
    <property type="match status" value="1"/>
</dbReference>
<evidence type="ECO:0000256" key="2">
    <source>
        <dbReference type="ARBA" id="ARBA00022679"/>
    </source>
</evidence>
<dbReference type="GO" id="GO:0005524">
    <property type="term" value="F:ATP binding"/>
    <property type="evidence" value="ECO:0007669"/>
    <property type="project" value="UniProtKB-KW"/>
</dbReference>
<keyword evidence="6" id="KW-0902">Two-component regulatory system</keyword>
<dbReference type="SUPFAM" id="SSF55781">
    <property type="entry name" value="GAF domain-like"/>
    <property type="match status" value="2"/>
</dbReference>
<dbReference type="InterPro" id="IPR011006">
    <property type="entry name" value="CheY-like_superfamily"/>
</dbReference>
<feature type="compositionally biased region" description="Low complexity" evidence="8">
    <location>
        <begin position="866"/>
        <end position="884"/>
    </location>
</feature>
<feature type="domain" description="Phytochrome chromophore attachment site" evidence="9">
    <location>
        <begin position="261"/>
        <end position="402"/>
    </location>
</feature>
<dbReference type="Gene3D" id="3.30.450.20">
    <property type="entry name" value="PAS domain"/>
    <property type="match status" value="1"/>
</dbReference>
<feature type="modified residue" description="4-aspartylphosphate" evidence="7">
    <location>
        <position position="968"/>
    </location>
</feature>
<gene>
    <name evidence="12" type="ORF">LY89DRAFT_789271</name>
</gene>
<dbReference type="PROSITE" id="PS50110">
    <property type="entry name" value="RESPONSE_REGULATORY"/>
    <property type="match status" value="1"/>
</dbReference>
<feature type="domain" description="Response regulatory" evidence="11">
    <location>
        <begin position="917"/>
        <end position="1024"/>
    </location>
</feature>
<dbReference type="InterPro" id="IPR035965">
    <property type="entry name" value="PAS-like_dom_sf"/>
</dbReference>
<dbReference type="SUPFAM" id="SSF55785">
    <property type="entry name" value="PYP-like sensor domain (PAS domain)"/>
    <property type="match status" value="1"/>
</dbReference>
<dbReference type="Gene3D" id="3.40.50.2300">
    <property type="match status" value="2"/>
</dbReference>
<evidence type="ECO:0000313" key="12">
    <source>
        <dbReference type="EMBL" id="KUJ08015.1"/>
    </source>
</evidence>
<feature type="domain" description="Histidine kinase" evidence="10">
    <location>
        <begin position="604"/>
        <end position="840"/>
    </location>
</feature>
<dbReference type="InParanoid" id="A0A132B6I6"/>
<keyword evidence="4" id="KW-0418">Kinase</keyword>
<dbReference type="Pfam" id="PF02518">
    <property type="entry name" value="HATPase_c"/>
    <property type="match status" value="1"/>
</dbReference>
<dbReference type="InterPro" id="IPR003594">
    <property type="entry name" value="HATPase_dom"/>
</dbReference>
<dbReference type="InterPro" id="IPR016132">
    <property type="entry name" value="Phyto_chromo_attachment"/>
</dbReference>
<dbReference type="SMART" id="SM00448">
    <property type="entry name" value="REC"/>
    <property type="match status" value="1"/>
</dbReference>
<dbReference type="PROSITE" id="PS50109">
    <property type="entry name" value="HIS_KIN"/>
    <property type="match status" value="1"/>
</dbReference>
<dbReference type="PRINTS" id="PR00344">
    <property type="entry name" value="BCTRLSENSOR"/>
</dbReference>
<dbReference type="Gene3D" id="3.30.450.270">
    <property type="match status" value="1"/>
</dbReference>
<dbReference type="InterPro" id="IPR036890">
    <property type="entry name" value="HATPase_C_sf"/>
</dbReference>
<accession>A0A132B6I6</accession>
<dbReference type="OrthoDB" id="2015534at2759"/>
<dbReference type="PANTHER" id="PTHR43065">
    <property type="entry name" value="SENSOR HISTIDINE KINASE"/>
    <property type="match status" value="1"/>
</dbReference>
<keyword evidence="2" id="KW-0808">Transferase</keyword>
<dbReference type="PANTHER" id="PTHR43065:SF10">
    <property type="entry name" value="PEROXIDE STRESS-ACTIVATED HISTIDINE KINASE MAK3"/>
    <property type="match status" value="1"/>
</dbReference>
<dbReference type="Pfam" id="PF00512">
    <property type="entry name" value="HisKA"/>
    <property type="match status" value="1"/>
</dbReference>
<feature type="region of interest" description="Disordered" evidence="8">
    <location>
        <begin position="855"/>
        <end position="906"/>
    </location>
</feature>
<dbReference type="InterPro" id="IPR043150">
    <property type="entry name" value="Phytochrome_PHY_sf"/>
</dbReference>
<dbReference type="Gene3D" id="3.30.450.40">
    <property type="match status" value="1"/>
</dbReference>
<evidence type="ECO:0000256" key="8">
    <source>
        <dbReference type="SAM" id="MobiDB-lite"/>
    </source>
</evidence>